<proteinExistence type="predicted"/>
<comment type="caution">
    <text evidence="1">The sequence shown here is derived from an EMBL/GenBank/DDBJ whole genome shotgun (WGS) entry which is preliminary data.</text>
</comment>
<gene>
    <name evidence="1" type="ORF">HNQ85_000844</name>
</gene>
<protein>
    <submittedName>
        <fullName evidence="1">Uncharacterized protein</fullName>
    </submittedName>
</protein>
<accession>A0A7V9YY38</accession>
<name>A0A7V9YY38_9BACL</name>
<evidence type="ECO:0000313" key="1">
    <source>
        <dbReference type="EMBL" id="MBA2870586.1"/>
    </source>
</evidence>
<organism evidence="1 2">
    <name type="scientific">[Anoxybacillus] calidus</name>
    <dbReference type="NCBI Taxonomy" id="575178"/>
    <lineage>
        <taxon>Bacteria</taxon>
        <taxon>Bacillati</taxon>
        <taxon>Bacillota</taxon>
        <taxon>Bacilli</taxon>
        <taxon>Bacillales</taxon>
        <taxon>Anoxybacillaceae</taxon>
        <taxon>Paranoxybacillus</taxon>
    </lineage>
</organism>
<dbReference type="EMBL" id="JACDUU010000001">
    <property type="protein sequence ID" value="MBA2870586.1"/>
    <property type="molecule type" value="Genomic_DNA"/>
</dbReference>
<dbReference type="AlphaFoldDB" id="A0A7V9YY38"/>
<evidence type="ECO:0000313" key="2">
    <source>
        <dbReference type="Proteomes" id="UP000580891"/>
    </source>
</evidence>
<keyword evidence="2" id="KW-1185">Reference proteome</keyword>
<sequence>MSVGGYLGDFCLSCYKICKISKMIIDKGGCKRGIFSNELLFELPPLSKSWSDGLLADYDQ</sequence>
<reference evidence="1 2" key="1">
    <citation type="submission" date="2020-07" db="EMBL/GenBank/DDBJ databases">
        <title>Genomic Encyclopedia of Type Strains, Phase IV (KMG-IV): sequencing the most valuable type-strain genomes for metagenomic binning, comparative biology and taxonomic classification.</title>
        <authorList>
            <person name="Goeker M."/>
        </authorList>
    </citation>
    <scope>NUCLEOTIDE SEQUENCE [LARGE SCALE GENOMIC DNA]</scope>
    <source>
        <strain evidence="1 2">DSM 25220</strain>
    </source>
</reference>
<dbReference type="Proteomes" id="UP000580891">
    <property type="component" value="Unassembled WGS sequence"/>
</dbReference>